<evidence type="ECO:0000313" key="4">
    <source>
        <dbReference type="EMBL" id="MBB5181152.1"/>
    </source>
</evidence>
<protein>
    <submittedName>
        <fullName evidence="4">AcrR family transcriptional regulator</fullName>
    </submittedName>
</protein>
<dbReference type="PANTHER" id="PTHR43479">
    <property type="entry name" value="ACREF/ENVCD OPERON REPRESSOR-RELATED"/>
    <property type="match status" value="1"/>
</dbReference>
<dbReference type="Gene3D" id="1.10.357.10">
    <property type="entry name" value="Tetracycline Repressor, domain 2"/>
    <property type="match status" value="1"/>
</dbReference>
<evidence type="ECO:0000256" key="2">
    <source>
        <dbReference type="PROSITE-ProRule" id="PRU00335"/>
    </source>
</evidence>
<dbReference type="PROSITE" id="PS50977">
    <property type="entry name" value="HTH_TETR_2"/>
    <property type="match status" value="1"/>
</dbReference>
<keyword evidence="1 2" id="KW-0238">DNA-binding</keyword>
<gene>
    <name evidence="4" type="ORF">HNQ44_002617</name>
</gene>
<evidence type="ECO:0000256" key="1">
    <source>
        <dbReference type="ARBA" id="ARBA00023125"/>
    </source>
</evidence>
<evidence type="ECO:0000259" key="3">
    <source>
        <dbReference type="PROSITE" id="PS50977"/>
    </source>
</evidence>
<dbReference type="Pfam" id="PF00440">
    <property type="entry name" value="TetR_N"/>
    <property type="match status" value="1"/>
</dbReference>
<feature type="DNA-binding region" description="H-T-H motif" evidence="2">
    <location>
        <begin position="31"/>
        <end position="50"/>
    </location>
</feature>
<dbReference type="AlphaFoldDB" id="A0A7W8CT33"/>
<dbReference type="OrthoDB" id="9810250at2"/>
<dbReference type="RefSeq" id="WP_135502497.1">
    <property type="nucleotide sequence ID" value="NZ_JACHHE010000007.1"/>
</dbReference>
<proteinExistence type="predicted"/>
<dbReference type="PANTHER" id="PTHR43479:SF7">
    <property type="entry name" value="TETR-FAMILY TRANSCRIPTIONAL REGULATOR"/>
    <property type="match status" value="1"/>
</dbReference>
<evidence type="ECO:0000313" key="5">
    <source>
        <dbReference type="Proteomes" id="UP000525923"/>
    </source>
</evidence>
<sequence>MKTDLRVLKTKDALHESLLSLLKERALESISITEICKAAKINRGTFYQHYGKVEDLFEEYFKEIMKDLAESYQAPYKYVERIETTKLNPATIRIFHHIEKFKKFYFIVFSKNVPLAYYYLLFDEIHVLMKEDFIAHQKIDKDVAVDMLSAYQSNAILGMVIEWYRQDFNKSAAEMNEQLVAILNLRLGG</sequence>
<comment type="caution">
    <text evidence="4">The sequence shown here is derived from an EMBL/GenBank/DDBJ whole genome shotgun (WGS) entry which is preliminary data.</text>
</comment>
<organism evidence="4 5">
    <name type="scientific">Planococcus koreensis</name>
    <dbReference type="NCBI Taxonomy" id="112331"/>
    <lineage>
        <taxon>Bacteria</taxon>
        <taxon>Bacillati</taxon>
        <taxon>Bacillota</taxon>
        <taxon>Bacilli</taxon>
        <taxon>Bacillales</taxon>
        <taxon>Caryophanaceae</taxon>
        <taxon>Planococcus</taxon>
    </lineage>
</organism>
<accession>A0A7W8CT33</accession>
<dbReference type="InterPro" id="IPR050624">
    <property type="entry name" value="HTH-type_Tx_Regulator"/>
</dbReference>
<name>A0A7W8CT33_9BACL</name>
<reference evidence="4 5" key="1">
    <citation type="submission" date="2020-08" db="EMBL/GenBank/DDBJ databases">
        <title>Genomic Encyclopedia of Type Strains, Phase IV (KMG-IV): sequencing the most valuable type-strain genomes for metagenomic binning, comparative biology and taxonomic classification.</title>
        <authorList>
            <person name="Goeker M."/>
        </authorList>
    </citation>
    <scope>NUCLEOTIDE SEQUENCE [LARGE SCALE GENOMIC DNA]</scope>
    <source>
        <strain evidence="4 5">DSM 15895</strain>
    </source>
</reference>
<dbReference type="EMBL" id="JACHHE010000007">
    <property type="protein sequence ID" value="MBB5181152.1"/>
    <property type="molecule type" value="Genomic_DNA"/>
</dbReference>
<keyword evidence="5" id="KW-1185">Reference proteome</keyword>
<dbReference type="InterPro" id="IPR001647">
    <property type="entry name" value="HTH_TetR"/>
</dbReference>
<dbReference type="InterPro" id="IPR039532">
    <property type="entry name" value="TetR_C_Firmicutes"/>
</dbReference>
<feature type="domain" description="HTH tetR-type" evidence="3">
    <location>
        <begin position="8"/>
        <end position="68"/>
    </location>
</feature>
<dbReference type="Pfam" id="PF14278">
    <property type="entry name" value="TetR_C_8"/>
    <property type="match status" value="1"/>
</dbReference>
<dbReference type="SUPFAM" id="SSF46689">
    <property type="entry name" value="Homeodomain-like"/>
    <property type="match status" value="1"/>
</dbReference>
<dbReference type="GO" id="GO:0003677">
    <property type="term" value="F:DNA binding"/>
    <property type="evidence" value="ECO:0007669"/>
    <property type="project" value="UniProtKB-UniRule"/>
</dbReference>
<dbReference type="InterPro" id="IPR009057">
    <property type="entry name" value="Homeodomain-like_sf"/>
</dbReference>
<dbReference type="Proteomes" id="UP000525923">
    <property type="component" value="Unassembled WGS sequence"/>
</dbReference>